<dbReference type="PANTHER" id="PTHR35982">
    <property type="entry name" value="AGAP005361-PA"/>
    <property type="match status" value="1"/>
</dbReference>
<keyword evidence="3" id="KW-1185">Reference proteome</keyword>
<evidence type="ECO:0000313" key="3">
    <source>
        <dbReference type="Proteomes" id="UP000001554"/>
    </source>
</evidence>
<proteinExistence type="predicted"/>
<dbReference type="InterPro" id="IPR056704">
    <property type="entry name" value="DUF7802"/>
</dbReference>
<feature type="transmembrane region" description="Helical" evidence="1">
    <location>
        <begin position="53"/>
        <end position="73"/>
    </location>
</feature>
<feature type="transmembrane region" description="Helical" evidence="1">
    <location>
        <begin position="371"/>
        <end position="389"/>
    </location>
</feature>
<dbReference type="Proteomes" id="UP000001554">
    <property type="component" value="Chromosome 15"/>
</dbReference>
<feature type="transmembrane region" description="Helical" evidence="1">
    <location>
        <begin position="119"/>
        <end position="137"/>
    </location>
</feature>
<dbReference type="PANTHER" id="PTHR35982:SF1">
    <property type="entry name" value="SPIROCYCLASE, AVEC FAMILY"/>
    <property type="match status" value="1"/>
</dbReference>
<feature type="transmembrane region" description="Helical" evidence="1">
    <location>
        <begin position="277"/>
        <end position="296"/>
    </location>
</feature>
<dbReference type="AlphaFoldDB" id="A0A9J7MF14"/>
<accession>A0A9J7MF14</accession>
<name>A0A9J7MF14_BRAFL</name>
<sequence length="412" mass="46242">METRPEPFSWWVAFRNPAENYRNHPTYLVPDVIFHVIAALLLVHALRRGGRYPWLYFSALSHGVFTEVFSYWVPQINNFWHGQSTVMFAGQRLPSYIVCQYIAVIYTSSVAAARLRLGVFAGACATALVDSLYYHVFDVTGVKMLWWSWHDTDPNVYDRTYWVPWGSPYWRLSFASSFTLLFHGVHRLLGGQGMFQRSSLFAELGSAAVAVFLTFPVGVATQFVPLFHVVKDVLGVHAEVPVLMLVCIFVLIVWGADRSRPAEARTNTARPGWFDEIAVSVLLNFLTMWVVVAMATPEHARSIGLHQPTGPCNETEDMYLATGQVVQKGRYLCVTDYDEGYFDWHCLPGGQPPPHGMDWYTMCGTPYANRAEYLVVVGAIAACGIAVYYKLVALSAGDYGHDGSGKKKTKTH</sequence>
<feature type="transmembrane region" description="Helical" evidence="1">
    <location>
        <begin position="201"/>
        <end position="224"/>
    </location>
</feature>
<keyword evidence="1" id="KW-1133">Transmembrane helix</keyword>
<evidence type="ECO:0000256" key="1">
    <source>
        <dbReference type="SAM" id="Phobius"/>
    </source>
</evidence>
<evidence type="ECO:0000313" key="4">
    <source>
        <dbReference type="RefSeq" id="XP_035700028.1"/>
    </source>
</evidence>
<dbReference type="OMA" id="ICAYGHE"/>
<reference evidence="3" key="1">
    <citation type="journal article" date="2020" name="Nat. Ecol. Evol.">
        <title>Deeply conserved synteny resolves early events in vertebrate evolution.</title>
        <authorList>
            <person name="Simakov O."/>
            <person name="Marletaz F."/>
            <person name="Yue J.X."/>
            <person name="O'Connell B."/>
            <person name="Jenkins J."/>
            <person name="Brandt A."/>
            <person name="Calef R."/>
            <person name="Tung C.H."/>
            <person name="Huang T.K."/>
            <person name="Schmutz J."/>
            <person name="Satoh N."/>
            <person name="Yu J.K."/>
            <person name="Putnam N.H."/>
            <person name="Green R.E."/>
            <person name="Rokhsar D.S."/>
        </authorList>
    </citation>
    <scope>NUCLEOTIDE SEQUENCE [LARGE SCALE GENOMIC DNA]</scope>
    <source>
        <strain evidence="3">S238N-H82</strain>
    </source>
</reference>
<gene>
    <name evidence="4" type="primary">LOC118432525</name>
</gene>
<dbReference type="OrthoDB" id="188749at2759"/>
<keyword evidence="1" id="KW-0472">Membrane</keyword>
<dbReference type="RefSeq" id="XP_035700028.1">
    <property type="nucleotide sequence ID" value="XM_035844135.1"/>
</dbReference>
<dbReference type="KEGG" id="bfo:118432525"/>
<feature type="domain" description="DUF7802" evidence="2">
    <location>
        <begin position="9"/>
        <end position="392"/>
    </location>
</feature>
<evidence type="ECO:0000259" key="2">
    <source>
        <dbReference type="Pfam" id="PF25085"/>
    </source>
</evidence>
<keyword evidence="1" id="KW-0812">Transmembrane</keyword>
<feature type="transmembrane region" description="Helical" evidence="1">
    <location>
        <begin position="169"/>
        <end position="189"/>
    </location>
</feature>
<feature type="transmembrane region" description="Helical" evidence="1">
    <location>
        <begin position="27"/>
        <end position="46"/>
    </location>
</feature>
<dbReference type="GeneID" id="118432525"/>
<reference evidence="4" key="2">
    <citation type="submission" date="2025-08" db="UniProtKB">
        <authorList>
            <consortium name="RefSeq"/>
        </authorList>
    </citation>
    <scope>IDENTIFICATION</scope>
    <source>
        <strain evidence="4">S238N-H82</strain>
        <tissue evidence="4">Testes</tissue>
    </source>
</reference>
<feature type="transmembrane region" description="Helical" evidence="1">
    <location>
        <begin position="236"/>
        <end position="256"/>
    </location>
</feature>
<feature type="transmembrane region" description="Helical" evidence="1">
    <location>
        <begin position="93"/>
        <end position="112"/>
    </location>
</feature>
<organism evidence="3 4">
    <name type="scientific">Branchiostoma floridae</name>
    <name type="common">Florida lancelet</name>
    <name type="synonym">Amphioxus</name>
    <dbReference type="NCBI Taxonomy" id="7739"/>
    <lineage>
        <taxon>Eukaryota</taxon>
        <taxon>Metazoa</taxon>
        <taxon>Chordata</taxon>
        <taxon>Cephalochordata</taxon>
        <taxon>Leptocardii</taxon>
        <taxon>Amphioxiformes</taxon>
        <taxon>Branchiostomatidae</taxon>
        <taxon>Branchiostoma</taxon>
    </lineage>
</organism>
<dbReference type="Pfam" id="PF25085">
    <property type="entry name" value="DUF7802"/>
    <property type="match status" value="1"/>
</dbReference>
<protein>
    <submittedName>
        <fullName evidence="4">Uncharacterized protein LOC118432525</fullName>
    </submittedName>
</protein>